<name>A0A7R9DSZ0_TIMPO</name>
<evidence type="ECO:0000256" key="4">
    <source>
        <dbReference type="ARBA" id="ARBA00022692"/>
    </source>
</evidence>
<organism evidence="11">
    <name type="scientific">Timema poppense</name>
    <name type="common">Walking stick</name>
    <dbReference type="NCBI Taxonomy" id="170557"/>
    <lineage>
        <taxon>Eukaryota</taxon>
        <taxon>Metazoa</taxon>
        <taxon>Ecdysozoa</taxon>
        <taxon>Arthropoda</taxon>
        <taxon>Hexapoda</taxon>
        <taxon>Insecta</taxon>
        <taxon>Pterygota</taxon>
        <taxon>Neoptera</taxon>
        <taxon>Polyneoptera</taxon>
        <taxon>Phasmatodea</taxon>
        <taxon>Timematodea</taxon>
        <taxon>Timematoidea</taxon>
        <taxon>Timematidae</taxon>
        <taxon>Timema</taxon>
    </lineage>
</organism>
<dbReference type="SUPFAM" id="SSF90123">
    <property type="entry name" value="ABC transporter transmembrane region"/>
    <property type="match status" value="1"/>
</dbReference>
<dbReference type="PANTHER" id="PTHR24223">
    <property type="entry name" value="ATP-BINDING CASSETTE SUB-FAMILY C"/>
    <property type="match status" value="1"/>
</dbReference>
<reference evidence="11" key="1">
    <citation type="submission" date="2020-11" db="EMBL/GenBank/DDBJ databases">
        <authorList>
            <person name="Tran Van P."/>
        </authorList>
    </citation>
    <scope>NUCLEOTIDE SEQUENCE</scope>
</reference>
<evidence type="ECO:0000256" key="5">
    <source>
        <dbReference type="ARBA" id="ARBA00022741"/>
    </source>
</evidence>
<comment type="subcellular location">
    <subcellularLocation>
        <location evidence="1">Membrane</location>
        <topology evidence="1">Multi-pass membrane protein</topology>
    </subcellularLocation>
</comment>
<dbReference type="GO" id="GO:0016020">
    <property type="term" value="C:membrane"/>
    <property type="evidence" value="ECO:0007669"/>
    <property type="project" value="UniProtKB-SubCell"/>
</dbReference>
<keyword evidence="8 9" id="KW-0472">Membrane</keyword>
<keyword evidence="3" id="KW-0813">Transport</keyword>
<accession>A0A7R9DSZ0</accession>
<keyword evidence="6" id="KW-0067">ATP-binding</keyword>
<evidence type="ECO:0000256" key="1">
    <source>
        <dbReference type="ARBA" id="ARBA00004141"/>
    </source>
</evidence>
<dbReference type="InterPro" id="IPR036640">
    <property type="entry name" value="ABC1_TM_sf"/>
</dbReference>
<comment type="similarity">
    <text evidence="2">Belongs to the ABC transporter superfamily. ABCC family. Conjugate transporter (TC 3.A.1.208) subfamily.</text>
</comment>
<evidence type="ECO:0000256" key="3">
    <source>
        <dbReference type="ARBA" id="ARBA00022448"/>
    </source>
</evidence>
<feature type="transmembrane region" description="Helical" evidence="9">
    <location>
        <begin position="93"/>
        <end position="112"/>
    </location>
</feature>
<dbReference type="Pfam" id="PF00664">
    <property type="entry name" value="ABC_membrane"/>
    <property type="match status" value="1"/>
</dbReference>
<dbReference type="EMBL" id="OD019897">
    <property type="protein sequence ID" value="CAD7419151.1"/>
    <property type="molecule type" value="Genomic_DNA"/>
</dbReference>
<feature type="transmembrane region" description="Helical" evidence="9">
    <location>
        <begin position="174"/>
        <end position="196"/>
    </location>
</feature>
<evidence type="ECO:0000256" key="6">
    <source>
        <dbReference type="ARBA" id="ARBA00022840"/>
    </source>
</evidence>
<dbReference type="GO" id="GO:0140359">
    <property type="term" value="F:ABC-type transporter activity"/>
    <property type="evidence" value="ECO:0007669"/>
    <property type="project" value="InterPro"/>
</dbReference>
<evidence type="ECO:0000256" key="9">
    <source>
        <dbReference type="SAM" id="Phobius"/>
    </source>
</evidence>
<gene>
    <name evidence="11" type="ORF">TPSB3V08_LOCUS12815</name>
</gene>
<dbReference type="InterPro" id="IPR011527">
    <property type="entry name" value="ABC1_TM_dom"/>
</dbReference>
<dbReference type="AlphaFoldDB" id="A0A7R9DSZ0"/>
<dbReference type="PANTHER" id="PTHR24223:SF456">
    <property type="entry name" value="MULTIDRUG RESISTANCE-ASSOCIATED PROTEIN LETHAL(2)03659"/>
    <property type="match status" value="1"/>
</dbReference>
<keyword evidence="5" id="KW-0547">Nucleotide-binding</keyword>
<dbReference type="InterPro" id="IPR050173">
    <property type="entry name" value="ABC_transporter_C-like"/>
</dbReference>
<evidence type="ECO:0000259" key="10">
    <source>
        <dbReference type="PROSITE" id="PS50929"/>
    </source>
</evidence>
<dbReference type="PROSITE" id="PS50929">
    <property type="entry name" value="ABC_TM1F"/>
    <property type="match status" value="1"/>
</dbReference>
<evidence type="ECO:0000313" key="11">
    <source>
        <dbReference type="EMBL" id="CAD7419151.1"/>
    </source>
</evidence>
<sequence>MPEIYQDELVEGCKQRNMMMMMMMMMMTIFSVLCHFLLQHATMCVTNTFQGPEEIKTNGEVSTEVIISSEMTEKSSKGKIKGSVYRQYFQAGFGYLSGTILVLSFLVLHLVLGMTDLWSAFWVNQEEMLAHYYSTHSYDLPSEINASSSGNDTSTGVDIVLEDIPNLMSRKECLVIFAFLLHSLYVLVVLKTVVFVKVVTKCNENLHNKMFKSVLHTKLRFFDVNSSGRILNRFSKDVGAMDEQLLKMMFDSSTVGEISSNYQLY</sequence>
<evidence type="ECO:0000256" key="7">
    <source>
        <dbReference type="ARBA" id="ARBA00022989"/>
    </source>
</evidence>
<feature type="domain" description="ABC transmembrane type-1" evidence="10">
    <location>
        <begin position="185"/>
        <end position="245"/>
    </location>
</feature>
<keyword evidence="4 9" id="KW-0812">Transmembrane</keyword>
<proteinExistence type="inferred from homology"/>
<evidence type="ECO:0000256" key="2">
    <source>
        <dbReference type="ARBA" id="ARBA00009726"/>
    </source>
</evidence>
<evidence type="ECO:0000256" key="8">
    <source>
        <dbReference type="ARBA" id="ARBA00023136"/>
    </source>
</evidence>
<dbReference type="GO" id="GO:0005524">
    <property type="term" value="F:ATP binding"/>
    <property type="evidence" value="ECO:0007669"/>
    <property type="project" value="UniProtKB-KW"/>
</dbReference>
<dbReference type="Gene3D" id="1.20.1560.10">
    <property type="entry name" value="ABC transporter type 1, transmembrane domain"/>
    <property type="match status" value="1"/>
</dbReference>
<keyword evidence="7 9" id="KW-1133">Transmembrane helix</keyword>
<protein>
    <recommendedName>
        <fullName evidence="10">ABC transmembrane type-1 domain-containing protein</fullName>
    </recommendedName>
</protein>